<dbReference type="AlphaFoldDB" id="A0A934NA71"/>
<evidence type="ECO:0000313" key="4">
    <source>
        <dbReference type="Proteomes" id="UP000612893"/>
    </source>
</evidence>
<reference evidence="3" key="1">
    <citation type="submission" date="2020-10" db="EMBL/GenBank/DDBJ databases">
        <title>Ca. Dormibacterota MAGs.</title>
        <authorList>
            <person name="Montgomery K."/>
        </authorList>
    </citation>
    <scope>NUCLEOTIDE SEQUENCE [LARGE SCALE GENOMIC DNA]</scope>
    <source>
        <strain evidence="3">SC8812_S17_10</strain>
    </source>
</reference>
<comment type="caution">
    <text evidence="3">The sequence shown here is derived from an EMBL/GenBank/DDBJ whole genome shotgun (WGS) entry which is preliminary data.</text>
</comment>
<dbReference type="Gene3D" id="3.30.429.10">
    <property type="entry name" value="Macrophage Migration Inhibitory Factor"/>
    <property type="match status" value="1"/>
</dbReference>
<organism evidence="3 4">
    <name type="scientific">Candidatus Nephthysia bennettiae</name>
    <dbReference type="NCBI Taxonomy" id="3127016"/>
    <lineage>
        <taxon>Bacteria</taxon>
        <taxon>Bacillati</taxon>
        <taxon>Candidatus Dormiibacterota</taxon>
        <taxon>Candidatus Dormibacteria</taxon>
        <taxon>Candidatus Dormibacterales</taxon>
        <taxon>Candidatus Dormibacteraceae</taxon>
        <taxon>Candidatus Nephthysia</taxon>
    </lineage>
</organism>
<dbReference type="SUPFAM" id="SSF55331">
    <property type="entry name" value="Tautomerase/MIF"/>
    <property type="match status" value="1"/>
</dbReference>
<dbReference type="Pfam" id="PF01361">
    <property type="entry name" value="Tautomerase"/>
    <property type="match status" value="1"/>
</dbReference>
<dbReference type="RefSeq" id="WP_338202959.1">
    <property type="nucleotide sequence ID" value="NZ_JAEKNR010000155.1"/>
</dbReference>
<accession>A0A934NA71</accession>
<gene>
    <name evidence="3" type="ORF">JF922_15475</name>
</gene>
<keyword evidence="4" id="KW-1185">Reference proteome</keyword>
<dbReference type="Proteomes" id="UP000612893">
    <property type="component" value="Unassembled WGS sequence"/>
</dbReference>
<evidence type="ECO:0000313" key="3">
    <source>
        <dbReference type="EMBL" id="MBJ7599464.1"/>
    </source>
</evidence>
<dbReference type="InterPro" id="IPR014347">
    <property type="entry name" value="Tautomerase/MIF_sf"/>
</dbReference>
<proteinExistence type="predicted"/>
<dbReference type="GO" id="GO:0016853">
    <property type="term" value="F:isomerase activity"/>
    <property type="evidence" value="ECO:0007669"/>
    <property type="project" value="UniProtKB-KW"/>
</dbReference>
<dbReference type="EMBL" id="JAEKNR010000155">
    <property type="protein sequence ID" value="MBJ7599464.1"/>
    <property type="molecule type" value="Genomic_DNA"/>
</dbReference>
<name>A0A934NA71_9BACT</name>
<protein>
    <submittedName>
        <fullName evidence="3">Tautomerase family protein</fullName>
    </submittedName>
</protein>
<feature type="domain" description="4-oxalocrotonate tautomerase-like" evidence="2">
    <location>
        <begin position="2"/>
        <end position="60"/>
    </location>
</feature>
<evidence type="ECO:0000256" key="1">
    <source>
        <dbReference type="ARBA" id="ARBA00023235"/>
    </source>
</evidence>
<dbReference type="InterPro" id="IPR004370">
    <property type="entry name" value="4-OT-like_dom"/>
</dbReference>
<keyword evidence="1" id="KW-0413">Isomerase</keyword>
<evidence type="ECO:0000259" key="2">
    <source>
        <dbReference type="Pfam" id="PF01361"/>
    </source>
</evidence>
<sequence>MPFITVEILKGRSLDQRRKFANLVTEAAVATLDTSPERVRIVFRELDPTELARAGVLVADQQGVTSA</sequence>